<evidence type="ECO:0000256" key="2">
    <source>
        <dbReference type="ARBA" id="ARBA00023014"/>
    </source>
</evidence>
<dbReference type="Pfam" id="PF00497">
    <property type="entry name" value="SBP_bac_3"/>
    <property type="match status" value="1"/>
</dbReference>
<dbReference type="AlphaFoldDB" id="E6VY44"/>
<proteinExistence type="predicted"/>
<dbReference type="HOGENOM" id="CLU_064076_11_0_7"/>
<dbReference type="Gene3D" id="3.40.190.10">
    <property type="entry name" value="Periplasmic binding protein-like II"/>
    <property type="match status" value="2"/>
</dbReference>
<dbReference type="SMART" id="SM00062">
    <property type="entry name" value="PBPb"/>
    <property type="match status" value="1"/>
</dbReference>
<dbReference type="PROSITE" id="PS51318">
    <property type="entry name" value="TAT"/>
    <property type="match status" value="1"/>
</dbReference>
<protein>
    <submittedName>
        <fullName evidence="5">Extracellular solute-binding protein family 3</fullName>
    </submittedName>
</protein>
<keyword evidence="1 3" id="KW-0732">Signal</keyword>
<dbReference type="PANTHER" id="PTHR35936">
    <property type="entry name" value="MEMBRANE-BOUND LYTIC MUREIN TRANSGLYCOSYLASE F"/>
    <property type="match status" value="1"/>
</dbReference>
<keyword evidence="2" id="KW-0408">Iron</keyword>
<feature type="domain" description="Solute-binding protein family 3/N-terminal" evidence="4">
    <location>
        <begin position="32"/>
        <end position="258"/>
    </location>
</feature>
<dbReference type="RefSeq" id="WP_013515761.1">
    <property type="nucleotide sequence ID" value="NC_014844.1"/>
</dbReference>
<dbReference type="STRING" id="643562.Daes_2862"/>
<evidence type="ECO:0000313" key="6">
    <source>
        <dbReference type="Proteomes" id="UP000002191"/>
    </source>
</evidence>
<dbReference type="InterPro" id="IPR001638">
    <property type="entry name" value="Solute-binding_3/MltF_N"/>
</dbReference>
<accession>E6VY44</accession>
<feature type="signal peptide" evidence="3">
    <location>
        <begin position="1"/>
        <end position="20"/>
    </location>
</feature>
<keyword evidence="2" id="KW-0479">Metal-binding</keyword>
<dbReference type="Proteomes" id="UP000002191">
    <property type="component" value="Chromosome"/>
</dbReference>
<evidence type="ECO:0000259" key="4">
    <source>
        <dbReference type="SMART" id="SM00062"/>
    </source>
</evidence>
<reference evidence="5 6" key="2">
    <citation type="journal article" date="2014" name="Genome Announc.">
        <title>Complete Genome Sequence of the Subsurface, Mesophilic Sulfate-Reducing Bacterium Desulfovibrio aespoeensis Aspo-2.</title>
        <authorList>
            <person name="Pedersen K."/>
            <person name="Bengtsson A."/>
            <person name="Edlund J."/>
            <person name="Rabe L."/>
            <person name="Hazen T."/>
            <person name="Chakraborty R."/>
            <person name="Goodwin L."/>
            <person name="Shapiro N."/>
        </authorList>
    </citation>
    <scope>NUCLEOTIDE SEQUENCE [LARGE SCALE GENOMIC DNA]</scope>
    <source>
        <strain evidence="6">ATCC 700646 / DSM 10631 / Aspo-2</strain>
    </source>
</reference>
<dbReference type="KEGG" id="das:Daes_2862"/>
<dbReference type="eggNOG" id="COG0834">
    <property type="taxonomic scope" value="Bacteria"/>
</dbReference>
<name>E6VY44_PSEA9</name>
<feature type="chain" id="PRO_5003211440" evidence="3">
    <location>
        <begin position="21"/>
        <end position="258"/>
    </location>
</feature>
<evidence type="ECO:0000256" key="1">
    <source>
        <dbReference type="ARBA" id="ARBA00022729"/>
    </source>
</evidence>
<gene>
    <name evidence="5" type="ordered locus">Daes_2862</name>
</gene>
<dbReference type="PANTHER" id="PTHR35936:SF19">
    <property type="entry name" value="AMINO-ACID-BINDING PROTEIN YXEM-RELATED"/>
    <property type="match status" value="1"/>
</dbReference>
<organism evidence="5 6">
    <name type="scientific">Pseudodesulfovibrio aespoeensis (strain ATCC 700646 / DSM 10631 / Aspo-2)</name>
    <name type="common">Desulfovibrio aespoeensis</name>
    <dbReference type="NCBI Taxonomy" id="643562"/>
    <lineage>
        <taxon>Bacteria</taxon>
        <taxon>Pseudomonadati</taxon>
        <taxon>Thermodesulfobacteriota</taxon>
        <taxon>Desulfovibrionia</taxon>
        <taxon>Desulfovibrionales</taxon>
        <taxon>Desulfovibrionaceae</taxon>
    </lineage>
</organism>
<dbReference type="GO" id="GO:0051536">
    <property type="term" value="F:iron-sulfur cluster binding"/>
    <property type="evidence" value="ECO:0007669"/>
    <property type="project" value="UniProtKB-KW"/>
</dbReference>
<sequence length="258" mass="27915" precursor="true">MPITRRRALTLLSAATAAMALNPSMVLSARQTLVCNWVRDFPPYCMERDGSMTGILVECADEVLGARMGFALDHQGYDWPKAQALVASGQGDILCTNPTRERLDFALFADAPVLEVPPSIFCAADNPRLAEIDAVKTLDDLAAFRQVDYKGNGWAAQTFPPTLSVTYADTLTLALEMIARGEADLFVGNGLGALYAIRQAGLTGAILARELPVGEPSSFHFGLRADYPQAQAVMARLATFQDEAMAQGAIREIILKYI</sequence>
<dbReference type="EMBL" id="CP002431">
    <property type="protein sequence ID" value="ADU63858.1"/>
    <property type="molecule type" value="Genomic_DNA"/>
</dbReference>
<evidence type="ECO:0000256" key="3">
    <source>
        <dbReference type="SAM" id="SignalP"/>
    </source>
</evidence>
<keyword evidence="2" id="KW-0411">Iron-sulfur</keyword>
<dbReference type="InterPro" id="IPR006311">
    <property type="entry name" value="TAT_signal"/>
</dbReference>
<reference evidence="6" key="1">
    <citation type="submission" date="2010-12" db="EMBL/GenBank/DDBJ databases">
        <title>Complete sequence of Desulfovibrio aespoeensis Aspo-2.</title>
        <authorList>
            <consortium name="US DOE Joint Genome Institute"/>
            <person name="Lucas S."/>
            <person name="Copeland A."/>
            <person name="Lapidus A."/>
            <person name="Cheng J.-F."/>
            <person name="Goodwin L."/>
            <person name="Pitluck S."/>
            <person name="Chertkov O."/>
            <person name="Misra M."/>
            <person name="Detter J.C."/>
            <person name="Han C."/>
            <person name="Tapia R."/>
            <person name="Land M."/>
            <person name="Hauser L."/>
            <person name="Kyrpides N."/>
            <person name="Ivanova N."/>
            <person name="Ovchinnikova G."/>
            <person name="Pedersen K."/>
            <person name="Jagevall S."/>
            <person name="Hazen T."/>
            <person name="Woyke T."/>
        </authorList>
    </citation>
    <scope>NUCLEOTIDE SEQUENCE [LARGE SCALE GENOMIC DNA]</scope>
    <source>
        <strain evidence="6">ATCC 700646 / DSM 10631 / Aspo-2</strain>
    </source>
</reference>
<dbReference type="OrthoDB" id="5455815at2"/>
<keyword evidence="6" id="KW-1185">Reference proteome</keyword>
<dbReference type="SUPFAM" id="SSF53850">
    <property type="entry name" value="Periplasmic binding protein-like II"/>
    <property type="match status" value="1"/>
</dbReference>
<evidence type="ECO:0000313" key="5">
    <source>
        <dbReference type="EMBL" id="ADU63858.1"/>
    </source>
</evidence>